<comment type="caution">
    <text evidence="2">The sequence shown here is derived from an EMBL/GenBank/DDBJ whole genome shotgun (WGS) entry which is preliminary data.</text>
</comment>
<feature type="compositionally biased region" description="Polar residues" evidence="1">
    <location>
        <begin position="37"/>
        <end position="51"/>
    </location>
</feature>
<reference evidence="2 3" key="1">
    <citation type="journal article" date="2015" name="Genome Announc.">
        <title>Genome sequence and annotation of Trichoderma parareesei, the ancestor of the cellulase producer Trichoderma reesei.</title>
        <authorList>
            <person name="Yang D."/>
            <person name="Pomraning K."/>
            <person name="Kopchinskiy A."/>
            <person name="Karimi Aghcheh R."/>
            <person name="Atanasova L."/>
            <person name="Chenthamara K."/>
            <person name="Baker S.E."/>
            <person name="Zhang R."/>
            <person name="Shen Q."/>
            <person name="Freitag M."/>
            <person name="Kubicek C.P."/>
            <person name="Druzhinina I.S."/>
        </authorList>
    </citation>
    <scope>NUCLEOTIDE SEQUENCE [LARGE SCALE GENOMIC DNA]</scope>
    <source>
        <strain evidence="2 3">CBS 125925</strain>
    </source>
</reference>
<evidence type="ECO:0000313" key="3">
    <source>
        <dbReference type="Proteomes" id="UP000219286"/>
    </source>
</evidence>
<dbReference type="EMBL" id="LFMI01000171">
    <property type="protein sequence ID" value="OTA00999.1"/>
    <property type="molecule type" value="Genomic_DNA"/>
</dbReference>
<dbReference type="Proteomes" id="UP000219286">
    <property type="component" value="Unassembled WGS sequence"/>
</dbReference>
<proteinExistence type="predicted"/>
<keyword evidence="3" id="KW-1185">Reference proteome</keyword>
<gene>
    <name evidence="2" type="ORF">A9Z42_0013030</name>
</gene>
<feature type="region of interest" description="Disordered" evidence="1">
    <location>
        <begin position="27"/>
        <end position="68"/>
    </location>
</feature>
<evidence type="ECO:0000313" key="2">
    <source>
        <dbReference type="EMBL" id="OTA00999.1"/>
    </source>
</evidence>
<name>A0A2H2YYW0_TRIPA</name>
<dbReference type="AlphaFoldDB" id="A0A2H2YYW0"/>
<accession>A0A2H2YYW0</accession>
<protein>
    <submittedName>
        <fullName evidence="2">Uncharacterized protein</fullName>
    </submittedName>
</protein>
<dbReference type="OrthoDB" id="4897974at2759"/>
<evidence type="ECO:0000256" key="1">
    <source>
        <dbReference type="SAM" id="MobiDB-lite"/>
    </source>
</evidence>
<organism evidence="2 3">
    <name type="scientific">Trichoderma parareesei</name>
    <name type="common">Filamentous fungus</name>
    <dbReference type="NCBI Taxonomy" id="858221"/>
    <lineage>
        <taxon>Eukaryota</taxon>
        <taxon>Fungi</taxon>
        <taxon>Dikarya</taxon>
        <taxon>Ascomycota</taxon>
        <taxon>Pezizomycotina</taxon>
        <taxon>Sordariomycetes</taxon>
        <taxon>Hypocreomycetidae</taxon>
        <taxon>Hypocreales</taxon>
        <taxon>Hypocreaceae</taxon>
        <taxon>Trichoderma</taxon>
    </lineage>
</organism>
<sequence>MPPTSPTSAANANSEQDCLELLALEFSTLPDREMPSEGSNAGTSQQQQVSRPASVPGHAISPDTPTNNLIARTIRAAMAEIKPSSKS</sequence>